<organism evidence="2 3">
    <name type="scientific">Candidatus Gottesmanbacteria bacterium GW2011_GWA1_43_11</name>
    <dbReference type="NCBI Taxonomy" id="1618436"/>
    <lineage>
        <taxon>Bacteria</taxon>
        <taxon>Candidatus Gottesmaniibacteriota</taxon>
    </lineage>
</organism>
<sequence length="88" mass="10149">MVRTQIYLDKKLHKELTELAKQTRKSMARVARELLHEGIKRGKLVDQTGIKILESITHLELTGGPVDLSTNHDHYLYGKNHLKYAQDL</sequence>
<protein>
    <recommendedName>
        <fullName evidence="1">Ribbon-helix-helix protein CopG domain-containing protein</fullName>
    </recommendedName>
</protein>
<evidence type="ECO:0000259" key="1">
    <source>
        <dbReference type="Pfam" id="PF01402"/>
    </source>
</evidence>
<dbReference type="STRING" id="1618436.UV59_C0006G0050"/>
<dbReference type="Proteomes" id="UP000034543">
    <property type="component" value="Unassembled WGS sequence"/>
</dbReference>
<dbReference type="AlphaFoldDB" id="A0A0G1CJD6"/>
<gene>
    <name evidence="2" type="ORF">UV59_C0006G0050</name>
</gene>
<evidence type="ECO:0000313" key="2">
    <source>
        <dbReference type="EMBL" id="KKS85594.1"/>
    </source>
</evidence>
<accession>A0A0G1CJD6</accession>
<dbReference type="InterPro" id="IPR010985">
    <property type="entry name" value="Ribbon_hlx_hlx"/>
</dbReference>
<evidence type="ECO:0000313" key="3">
    <source>
        <dbReference type="Proteomes" id="UP000034543"/>
    </source>
</evidence>
<comment type="caution">
    <text evidence="2">The sequence shown here is derived from an EMBL/GenBank/DDBJ whole genome shotgun (WGS) entry which is preliminary data.</text>
</comment>
<dbReference type="Pfam" id="PF01402">
    <property type="entry name" value="RHH_1"/>
    <property type="match status" value="1"/>
</dbReference>
<dbReference type="InterPro" id="IPR002145">
    <property type="entry name" value="CopG"/>
</dbReference>
<dbReference type="GO" id="GO:0006355">
    <property type="term" value="P:regulation of DNA-templated transcription"/>
    <property type="evidence" value="ECO:0007669"/>
    <property type="project" value="InterPro"/>
</dbReference>
<feature type="domain" description="Ribbon-helix-helix protein CopG" evidence="1">
    <location>
        <begin position="2"/>
        <end position="41"/>
    </location>
</feature>
<reference evidence="2 3" key="1">
    <citation type="journal article" date="2015" name="Nature">
        <title>rRNA introns, odd ribosomes, and small enigmatic genomes across a large radiation of phyla.</title>
        <authorList>
            <person name="Brown C.T."/>
            <person name="Hug L.A."/>
            <person name="Thomas B.C."/>
            <person name="Sharon I."/>
            <person name="Castelle C.J."/>
            <person name="Singh A."/>
            <person name="Wilkins M.J."/>
            <person name="Williams K.H."/>
            <person name="Banfield J.F."/>
        </authorList>
    </citation>
    <scope>NUCLEOTIDE SEQUENCE [LARGE SCALE GENOMIC DNA]</scope>
</reference>
<name>A0A0G1CJD6_9BACT</name>
<dbReference type="EMBL" id="LCFB01000006">
    <property type="protein sequence ID" value="KKS85594.1"/>
    <property type="molecule type" value="Genomic_DNA"/>
</dbReference>
<proteinExistence type="predicted"/>
<dbReference type="SUPFAM" id="SSF47598">
    <property type="entry name" value="Ribbon-helix-helix"/>
    <property type="match status" value="1"/>
</dbReference>